<dbReference type="InterPro" id="IPR036249">
    <property type="entry name" value="Thioredoxin-like_sf"/>
</dbReference>
<dbReference type="EMBL" id="RBNI01000440">
    <property type="protein sequence ID" value="RUP51809.1"/>
    <property type="molecule type" value="Genomic_DNA"/>
</dbReference>
<sequence>MDVSLCLPPSSSTMAGHFQTFTSTPRTFPKSVLRDINGNQVDVASLAEQYQLIVITLKASWCPVCPELLKILNVSGLRDDQDVYVDRFTHETTRMNPDTKKFNRLLLRHDAYFLIICPGPESELARIQRSVPFLSYPFICDTDLSLASDIRLRMSSDSDEIWPAILHIRPGGDLSVRAIWIGRVPGSYGQDALIEDLSTERFFVESRGVNAVRDAKQALHRLKRRAKKWERRPGGDVITHDMGLPHDTIPFSPPSTSTSTSAIASTSSTPPSPTAILTTPTTQTTIHSLPTELLFQILSCLPTALDTIRVAGTSRAWYLLACSVLSSQLRELVARVSPLLPKRDGNPVTVAQEVANTSLERPEEGGRPCGIRKLEARVLKLDETVGIVAKWDKGLGRRGGRELG</sequence>
<feature type="domain" description="F-box" evidence="2">
    <location>
        <begin position="286"/>
        <end position="323"/>
    </location>
</feature>
<protein>
    <recommendedName>
        <fullName evidence="2">F-box domain-containing protein</fullName>
    </recommendedName>
</protein>
<gene>
    <name evidence="3" type="ORF">BC936DRAFT_145619</name>
</gene>
<comment type="caution">
    <text evidence="3">The sequence shown here is derived from an EMBL/GenBank/DDBJ whole genome shotgun (WGS) entry which is preliminary data.</text>
</comment>
<dbReference type="OrthoDB" id="2360568at2759"/>
<dbReference type="Gene3D" id="1.20.1280.50">
    <property type="match status" value="1"/>
</dbReference>
<proteinExistence type="predicted"/>
<dbReference type="SUPFAM" id="SSF81383">
    <property type="entry name" value="F-box domain"/>
    <property type="match status" value="1"/>
</dbReference>
<evidence type="ECO:0000256" key="1">
    <source>
        <dbReference type="SAM" id="MobiDB-lite"/>
    </source>
</evidence>
<organism evidence="3 4">
    <name type="scientific">Jimgerdemannia flammicorona</name>
    <dbReference type="NCBI Taxonomy" id="994334"/>
    <lineage>
        <taxon>Eukaryota</taxon>
        <taxon>Fungi</taxon>
        <taxon>Fungi incertae sedis</taxon>
        <taxon>Mucoromycota</taxon>
        <taxon>Mucoromycotina</taxon>
        <taxon>Endogonomycetes</taxon>
        <taxon>Endogonales</taxon>
        <taxon>Endogonaceae</taxon>
        <taxon>Jimgerdemannia</taxon>
    </lineage>
</organism>
<evidence type="ECO:0000259" key="2">
    <source>
        <dbReference type="Pfam" id="PF12937"/>
    </source>
</evidence>
<name>A0A433DLU5_9FUNG</name>
<dbReference type="InterPro" id="IPR001810">
    <property type="entry name" value="F-box_dom"/>
</dbReference>
<dbReference type="SUPFAM" id="SSF52833">
    <property type="entry name" value="Thioredoxin-like"/>
    <property type="match status" value="1"/>
</dbReference>
<dbReference type="AlphaFoldDB" id="A0A433DLU5"/>
<dbReference type="Gene3D" id="3.40.30.10">
    <property type="entry name" value="Glutaredoxin"/>
    <property type="match status" value="1"/>
</dbReference>
<feature type="region of interest" description="Disordered" evidence="1">
    <location>
        <begin position="252"/>
        <end position="276"/>
    </location>
</feature>
<reference evidence="3 4" key="1">
    <citation type="journal article" date="2018" name="New Phytol.">
        <title>Phylogenomics of Endogonaceae and evolution of mycorrhizas within Mucoromycota.</title>
        <authorList>
            <person name="Chang Y."/>
            <person name="Desiro A."/>
            <person name="Na H."/>
            <person name="Sandor L."/>
            <person name="Lipzen A."/>
            <person name="Clum A."/>
            <person name="Barry K."/>
            <person name="Grigoriev I.V."/>
            <person name="Martin F.M."/>
            <person name="Stajich J.E."/>
            <person name="Smith M.E."/>
            <person name="Bonito G."/>
            <person name="Spatafora J.W."/>
        </authorList>
    </citation>
    <scope>NUCLEOTIDE SEQUENCE [LARGE SCALE GENOMIC DNA]</scope>
    <source>
        <strain evidence="3 4">GMNB39</strain>
    </source>
</reference>
<accession>A0A433DLU5</accession>
<keyword evidence="4" id="KW-1185">Reference proteome</keyword>
<dbReference type="Pfam" id="PF12937">
    <property type="entry name" value="F-box-like"/>
    <property type="match status" value="1"/>
</dbReference>
<dbReference type="CDD" id="cd09917">
    <property type="entry name" value="F-box_SF"/>
    <property type="match status" value="1"/>
</dbReference>
<dbReference type="Proteomes" id="UP000268093">
    <property type="component" value="Unassembled WGS sequence"/>
</dbReference>
<dbReference type="InterPro" id="IPR036047">
    <property type="entry name" value="F-box-like_dom_sf"/>
</dbReference>
<evidence type="ECO:0000313" key="3">
    <source>
        <dbReference type="EMBL" id="RUP51809.1"/>
    </source>
</evidence>
<evidence type="ECO:0000313" key="4">
    <source>
        <dbReference type="Proteomes" id="UP000268093"/>
    </source>
</evidence>